<evidence type="ECO:0000256" key="3">
    <source>
        <dbReference type="ARBA" id="ARBA00023012"/>
    </source>
</evidence>
<feature type="domain" description="Sigma-54 factor interaction" evidence="6">
    <location>
        <begin position="256"/>
        <end position="467"/>
    </location>
</feature>
<dbReference type="Pfam" id="PF00158">
    <property type="entry name" value="Sigma54_activat"/>
    <property type="match status" value="1"/>
</dbReference>
<evidence type="ECO:0000256" key="1">
    <source>
        <dbReference type="ARBA" id="ARBA00022741"/>
    </source>
</evidence>
<dbReference type="SUPFAM" id="SSF46689">
    <property type="entry name" value="Homeodomain-like"/>
    <property type="match status" value="1"/>
</dbReference>
<keyword evidence="5" id="KW-0804">Transcription</keyword>
<keyword evidence="2" id="KW-0067">ATP-binding</keyword>
<accession>A0A7C9HAD4</accession>
<organism evidence="7 8">
    <name type="scientific">Sediminimonas qiaohouensis</name>
    <dbReference type="NCBI Taxonomy" id="552061"/>
    <lineage>
        <taxon>Bacteria</taxon>
        <taxon>Pseudomonadati</taxon>
        <taxon>Pseudomonadota</taxon>
        <taxon>Alphaproteobacteria</taxon>
        <taxon>Rhodobacterales</taxon>
        <taxon>Roseobacteraceae</taxon>
        <taxon>Sediminimonas</taxon>
    </lineage>
</organism>
<dbReference type="Proteomes" id="UP000483078">
    <property type="component" value="Unassembled WGS sequence"/>
</dbReference>
<dbReference type="InterPro" id="IPR002078">
    <property type="entry name" value="Sigma_54_int"/>
</dbReference>
<dbReference type="AlphaFoldDB" id="A0A7C9HAD4"/>
<proteinExistence type="predicted"/>
<dbReference type="PANTHER" id="PTHR32071">
    <property type="entry name" value="TRANSCRIPTIONAL REGULATORY PROTEIN"/>
    <property type="match status" value="1"/>
</dbReference>
<keyword evidence="3" id="KW-0902">Two-component regulatory system</keyword>
<evidence type="ECO:0000256" key="4">
    <source>
        <dbReference type="ARBA" id="ARBA00023015"/>
    </source>
</evidence>
<evidence type="ECO:0000313" key="7">
    <source>
        <dbReference type="EMBL" id="MTJ04211.1"/>
    </source>
</evidence>
<dbReference type="InterPro" id="IPR058031">
    <property type="entry name" value="AAA_lid_NorR"/>
</dbReference>
<dbReference type="GO" id="GO:0043565">
    <property type="term" value="F:sequence-specific DNA binding"/>
    <property type="evidence" value="ECO:0007669"/>
    <property type="project" value="InterPro"/>
</dbReference>
<dbReference type="InterPro" id="IPR025944">
    <property type="entry name" value="Sigma_54_int_dom_CS"/>
</dbReference>
<dbReference type="PROSITE" id="PS00675">
    <property type="entry name" value="SIGMA54_INTERACT_1"/>
    <property type="match status" value="1"/>
</dbReference>
<dbReference type="SUPFAM" id="SSF111126">
    <property type="entry name" value="Ligand-binding domain in the NO signalling and Golgi transport"/>
    <property type="match status" value="1"/>
</dbReference>
<dbReference type="InterPro" id="IPR004096">
    <property type="entry name" value="V4R"/>
</dbReference>
<dbReference type="GO" id="GO:0006355">
    <property type="term" value="P:regulation of DNA-templated transcription"/>
    <property type="evidence" value="ECO:0007669"/>
    <property type="project" value="InterPro"/>
</dbReference>
<evidence type="ECO:0000256" key="2">
    <source>
        <dbReference type="ARBA" id="ARBA00022840"/>
    </source>
</evidence>
<dbReference type="Pfam" id="PF25601">
    <property type="entry name" value="AAA_lid_14"/>
    <property type="match status" value="1"/>
</dbReference>
<keyword evidence="1" id="KW-0547">Nucleotide-binding</keyword>
<dbReference type="PROSITE" id="PS50045">
    <property type="entry name" value="SIGMA54_INTERACT_4"/>
    <property type="match status" value="1"/>
</dbReference>
<dbReference type="SUPFAM" id="SSF52540">
    <property type="entry name" value="P-loop containing nucleoside triphosphate hydrolases"/>
    <property type="match status" value="1"/>
</dbReference>
<protein>
    <submittedName>
        <fullName evidence="7">AAA family ATPase</fullName>
    </submittedName>
</protein>
<dbReference type="InterPro" id="IPR024096">
    <property type="entry name" value="NO_sig/Golgi_transp_ligand-bd"/>
</dbReference>
<dbReference type="PRINTS" id="PR01590">
    <property type="entry name" value="HTHFIS"/>
</dbReference>
<dbReference type="RefSeq" id="WP_273248801.1">
    <property type="nucleotide sequence ID" value="NZ_VENJ01000006.1"/>
</dbReference>
<dbReference type="InterPro" id="IPR027417">
    <property type="entry name" value="P-loop_NTPase"/>
</dbReference>
<evidence type="ECO:0000256" key="5">
    <source>
        <dbReference type="ARBA" id="ARBA00023163"/>
    </source>
</evidence>
<sequence length="561" mass="61905">MDTRISLTEASRRAPAILERGDSLLLDEGAPPTLNDLAGALQFALGDGRIWLNDERMVMLSTNVLGTLRAKMIEDVGMDRTREACMQVGWAQGVQLAELVAKRFKQKNVTAALAAGPRLHTMKGYAKVVTKRFEFDASKKEYLGEFHWHDSVEGTEYVRHIGICDCPVCWMQVAVPSGYTSTLLGYPVIFREMECVGRGAARCVVIGKDADSWGDEVPELDTFGIRGRSPAKSGPWVPPSDFTVSQGPAPRDMDNIVGKSASIQRAQRLVDKVAAFREPVLLIGETGTGKEHFARYLHKCGVDADGPFVPVNCSAFTGTPEAEAETLFGASGLLKKAHGGTLFLNDFVALPAGMQAKLALELHDRDRTQRPYRIVAATGVHPLDAVTEGALRADLQYFLSVLPIQIPPLRERRDDIPELIKHFLNLHRARHSKPLDGLTGSLYDMLLRYDYPGNLRELSNLIERGVIYAEPGGMIDIPHVFSVIERTPQNAGRVHKNGGFYRPKPSAEVHGSRTLEDIEVEAVRSALIEADWNVSGAARRLGLSRAKLDYRMKKFGIERDL</sequence>
<comment type="caution">
    <text evidence="7">The sequence shown here is derived from an EMBL/GenBank/DDBJ whole genome shotgun (WGS) entry which is preliminary data.</text>
</comment>
<name>A0A7C9HAD4_9RHOB</name>
<dbReference type="SMART" id="SM00989">
    <property type="entry name" value="V4R"/>
    <property type="match status" value="1"/>
</dbReference>
<dbReference type="Pfam" id="PF02954">
    <property type="entry name" value="HTH_8"/>
    <property type="match status" value="1"/>
</dbReference>
<evidence type="ECO:0000259" key="6">
    <source>
        <dbReference type="PROSITE" id="PS50045"/>
    </source>
</evidence>
<gene>
    <name evidence="7" type="ORF">FH759_05880</name>
</gene>
<dbReference type="Gene3D" id="1.10.8.60">
    <property type="match status" value="1"/>
</dbReference>
<dbReference type="PROSITE" id="PS00688">
    <property type="entry name" value="SIGMA54_INTERACT_3"/>
    <property type="match status" value="1"/>
</dbReference>
<reference evidence="7 8" key="1">
    <citation type="submission" date="2019-06" db="EMBL/GenBank/DDBJ databases">
        <title>Enrichment of Autotrophic Halophilic Microorganisms from Red Sea Brine Pool Using Microbial Electrosynthesis System.</title>
        <authorList>
            <person name="Alqahtani M.F."/>
            <person name="Bajracharya S."/>
            <person name="Katuri K.P."/>
            <person name="Ali M."/>
            <person name="Saikaly P.E."/>
        </authorList>
    </citation>
    <scope>NUCLEOTIDE SEQUENCE [LARGE SCALE GENOMIC DNA]</scope>
    <source>
        <strain evidence="7">MES6</strain>
    </source>
</reference>
<dbReference type="Pfam" id="PF06505">
    <property type="entry name" value="XylR_N"/>
    <property type="match status" value="1"/>
</dbReference>
<dbReference type="Gene3D" id="3.40.50.300">
    <property type="entry name" value="P-loop containing nucleotide triphosphate hydrolases"/>
    <property type="match status" value="1"/>
</dbReference>
<dbReference type="EMBL" id="VENJ01000006">
    <property type="protein sequence ID" value="MTJ04211.1"/>
    <property type="molecule type" value="Genomic_DNA"/>
</dbReference>
<evidence type="ECO:0000313" key="8">
    <source>
        <dbReference type="Proteomes" id="UP000483078"/>
    </source>
</evidence>
<dbReference type="GO" id="GO:0000160">
    <property type="term" value="P:phosphorelay signal transduction system"/>
    <property type="evidence" value="ECO:0007669"/>
    <property type="project" value="UniProtKB-KW"/>
</dbReference>
<dbReference type="InterPro" id="IPR009057">
    <property type="entry name" value="Homeodomain-like_sf"/>
</dbReference>
<dbReference type="InterPro" id="IPR002197">
    <property type="entry name" value="HTH_Fis"/>
</dbReference>
<dbReference type="CDD" id="cd00009">
    <property type="entry name" value="AAA"/>
    <property type="match status" value="1"/>
</dbReference>
<keyword evidence="4" id="KW-0805">Transcription regulation</keyword>
<dbReference type="GO" id="GO:0005524">
    <property type="term" value="F:ATP binding"/>
    <property type="evidence" value="ECO:0007669"/>
    <property type="project" value="UniProtKB-KW"/>
</dbReference>
<dbReference type="InterPro" id="IPR010523">
    <property type="entry name" value="XylR_N"/>
</dbReference>
<dbReference type="InterPro" id="IPR025662">
    <property type="entry name" value="Sigma_54_int_dom_ATP-bd_1"/>
</dbReference>
<dbReference type="Gene3D" id="1.10.10.60">
    <property type="entry name" value="Homeodomain-like"/>
    <property type="match status" value="1"/>
</dbReference>
<dbReference type="Pfam" id="PF02830">
    <property type="entry name" value="V4R"/>
    <property type="match status" value="1"/>
</dbReference>